<dbReference type="Pfam" id="PF00535">
    <property type="entry name" value="Glycos_transf_2"/>
    <property type="match status" value="1"/>
</dbReference>
<evidence type="ECO:0000259" key="4">
    <source>
        <dbReference type="Pfam" id="PF00535"/>
    </source>
</evidence>
<feature type="domain" description="Glycosyltransferase 2-like" evidence="4">
    <location>
        <begin position="12"/>
        <end position="174"/>
    </location>
</feature>
<dbReference type="SUPFAM" id="SSF53448">
    <property type="entry name" value="Nucleotide-diphospho-sugar transferases"/>
    <property type="match status" value="1"/>
</dbReference>
<evidence type="ECO:0000313" key="6">
    <source>
        <dbReference type="Proteomes" id="UP000563524"/>
    </source>
</evidence>
<sequence>MTAGPKDRPTLSVLLPCYNAGAYLAEALDSLFAQTRPADEIVALDDGSTDGTAEVLDAYAARHPALRIVRDGKNLGIVARLNQGLDLATGGFIARMDADDVCEPERFERQLAAMASDPDLVLLGTRVLIVDPEGAPLYAPDLPLGHEELDAALLAGGKQLVFHPSVMMRADALRAVGGYSDEYPYVEDLDLFLRLGEAGRIGQLGDVLLRYRHHFASTGYTKAETQAAAVAACLGDARARRGAAPGEGGAPPPLNLAVRSRGQTHRKWAWWALGDGHVASARKHAFRALRAEPFAPDNVKLLACALRGH</sequence>
<comment type="similarity">
    <text evidence="1">Belongs to the glycosyltransferase 2 family.</text>
</comment>
<dbReference type="PANTHER" id="PTHR43685">
    <property type="entry name" value="GLYCOSYLTRANSFERASE"/>
    <property type="match status" value="1"/>
</dbReference>
<evidence type="ECO:0000256" key="1">
    <source>
        <dbReference type="ARBA" id="ARBA00006739"/>
    </source>
</evidence>
<dbReference type="RefSeq" id="WP_183815608.1">
    <property type="nucleotide sequence ID" value="NZ_JACHOB010000001.1"/>
</dbReference>
<dbReference type="Gene3D" id="3.90.550.10">
    <property type="entry name" value="Spore Coat Polysaccharide Biosynthesis Protein SpsA, Chain A"/>
    <property type="match status" value="1"/>
</dbReference>
<dbReference type="Proteomes" id="UP000563524">
    <property type="component" value="Unassembled WGS sequence"/>
</dbReference>
<name>A0A840I1D9_9PROT</name>
<evidence type="ECO:0000256" key="2">
    <source>
        <dbReference type="ARBA" id="ARBA00022676"/>
    </source>
</evidence>
<dbReference type="AlphaFoldDB" id="A0A840I1D9"/>
<evidence type="ECO:0000313" key="5">
    <source>
        <dbReference type="EMBL" id="MBB4658054.1"/>
    </source>
</evidence>
<accession>A0A840I1D9</accession>
<organism evidence="5 6">
    <name type="scientific">Parvularcula dongshanensis</name>
    <dbReference type="NCBI Taxonomy" id="1173995"/>
    <lineage>
        <taxon>Bacteria</taxon>
        <taxon>Pseudomonadati</taxon>
        <taxon>Pseudomonadota</taxon>
        <taxon>Alphaproteobacteria</taxon>
        <taxon>Parvularculales</taxon>
        <taxon>Parvularculaceae</taxon>
        <taxon>Parvularcula</taxon>
    </lineage>
</organism>
<evidence type="ECO:0000256" key="3">
    <source>
        <dbReference type="ARBA" id="ARBA00022679"/>
    </source>
</evidence>
<gene>
    <name evidence="5" type="ORF">GGQ59_000554</name>
</gene>
<proteinExistence type="inferred from homology"/>
<comment type="caution">
    <text evidence="5">The sequence shown here is derived from an EMBL/GenBank/DDBJ whole genome shotgun (WGS) entry which is preliminary data.</text>
</comment>
<keyword evidence="3 5" id="KW-0808">Transferase</keyword>
<dbReference type="InterPro" id="IPR029044">
    <property type="entry name" value="Nucleotide-diphossugar_trans"/>
</dbReference>
<dbReference type="PANTHER" id="PTHR43685:SF5">
    <property type="entry name" value="GLYCOSYLTRANSFERASE EPSE-RELATED"/>
    <property type="match status" value="1"/>
</dbReference>
<dbReference type="InterPro" id="IPR050834">
    <property type="entry name" value="Glycosyltransf_2"/>
</dbReference>
<protein>
    <submittedName>
        <fullName evidence="5">Glycosyltransferase involved in cell wall biosynthesis</fullName>
    </submittedName>
</protein>
<keyword evidence="6" id="KW-1185">Reference proteome</keyword>
<dbReference type="EMBL" id="JACHOB010000001">
    <property type="protein sequence ID" value="MBB4658054.1"/>
    <property type="molecule type" value="Genomic_DNA"/>
</dbReference>
<keyword evidence="2" id="KW-0328">Glycosyltransferase</keyword>
<dbReference type="InterPro" id="IPR001173">
    <property type="entry name" value="Glyco_trans_2-like"/>
</dbReference>
<reference evidence="5 6" key="1">
    <citation type="submission" date="2020-08" db="EMBL/GenBank/DDBJ databases">
        <title>Genomic Encyclopedia of Type Strains, Phase IV (KMG-IV): sequencing the most valuable type-strain genomes for metagenomic binning, comparative biology and taxonomic classification.</title>
        <authorList>
            <person name="Goeker M."/>
        </authorList>
    </citation>
    <scope>NUCLEOTIDE SEQUENCE [LARGE SCALE GENOMIC DNA]</scope>
    <source>
        <strain evidence="5 6">DSM 102850</strain>
    </source>
</reference>
<dbReference type="GO" id="GO:0016757">
    <property type="term" value="F:glycosyltransferase activity"/>
    <property type="evidence" value="ECO:0007669"/>
    <property type="project" value="UniProtKB-KW"/>
</dbReference>